<organism evidence="3 4">
    <name type="scientific">Deinococcus peraridilitoris (strain DSM 19664 / LMG 22246 / CIP 109416 / KR-200)</name>
    <dbReference type="NCBI Taxonomy" id="937777"/>
    <lineage>
        <taxon>Bacteria</taxon>
        <taxon>Thermotogati</taxon>
        <taxon>Deinococcota</taxon>
        <taxon>Deinococci</taxon>
        <taxon>Deinococcales</taxon>
        <taxon>Deinococcaceae</taxon>
        <taxon>Deinococcus</taxon>
    </lineage>
</organism>
<keyword evidence="1" id="KW-1133">Transmembrane helix</keyword>
<dbReference type="EMBL" id="CP003383">
    <property type="protein sequence ID" value="AFZ69586.1"/>
    <property type="molecule type" value="Genomic_DNA"/>
</dbReference>
<evidence type="ECO:0000313" key="3">
    <source>
        <dbReference type="EMBL" id="AFZ69586.1"/>
    </source>
</evidence>
<reference evidence="4" key="1">
    <citation type="submission" date="2012-03" db="EMBL/GenBank/DDBJ databases">
        <title>Complete sequence of plasmid 1 of Deinococcus peraridilitoris DSM 19664.</title>
        <authorList>
            <person name="Lucas S."/>
            <person name="Copeland A."/>
            <person name="Lapidus A."/>
            <person name="Glavina del Rio T."/>
            <person name="Dalin E."/>
            <person name="Tice H."/>
            <person name="Bruce D."/>
            <person name="Goodwin L."/>
            <person name="Pitluck S."/>
            <person name="Peters L."/>
            <person name="Mikhailova N."/>
            <person name="Lu M."/>
            <person name="Kyrpides N."/>
            <person name="Mavromatis K."/>
            <person name="Ivanova N."/>
            <person name="Brettin T."/>
            <person name="Detter J.C."/>
            <person name="Han C."/>
            <person name="Larimer F."/>
            <person name="Land M."/>
            <person name="Hauser L."/>
            <person name="Markowitz V."/>
            <person name="Cheng J.-F."/>
            <person name="Hugenholtz P."/>
            <person name="Woyke T."/>
            <person name="Wu D."/>
            <person name="Pukall R."/>
            <person name="Steenblock K."/>
            <person name="Brambilla E."/>
            <person name="Klenk H.-P."/>
            <person name="Eisen J.A."/>
        </authorList>
    </citation>
    <scope>NUCLEOTIDE SEQUENCE [LARGE SCALE GENOMIC DNA]</scope>
    <source>
        <strain evidence="4">DSM 19664 / LMG 22246 / CIP 109416 / KR-200</strain>
        <plasmid evidence="4">Plasmid pDEIPE01</plasmid>
    </source>
</reference>
<protein>
    <submittedName>
        <fullName evidence="3">Bacterial signaling protein N terminal repeat protein</fullName>
    </submittedName>
</protein>
<evidence type="ECO:0000313" key="4">
    <source>
        <dbReference type="Proteomes" id="UP000010467"/>
    </source>
</evidence>
<comment type="caution">
    <text evidence="1">Lacks conserved residue(s) required for the propagation of feature annotation.</text>
</comment>
<dbReference type="InterPro" id="IPR005330">
    <property type="entry name" value="MHYT_dom"/>
</dbReference>
<dbReference type="Proteomes" id="UP000010467">
    <property type="component" value="Plasmid pDEIPE01"/>
</dbReference>
<keyword evidence="4" id="KW-1185">Reference proteome</keyword>
<dbReference type="OrthoDB" id="9803190at2"/>
<dbReference type="HOGENOM" id="CLU_1632684_0_0_0"/>
<dbReference type="KEGG" id="dpd:Deipe_4227"/>
<name>L0A6Z2_DEIPD</name>
<gene>
    <name evidence="3" type="ordered locus">Deipe_4227</name>
</gene>
<keyword evidence="1" id="KW-0812">Transmembrane</keyword>
<feature type="transmembrane region" description="Helical" evidence="1">
    <location>
        <begin position="74"/>
        <end position="96"/>
    </location>
</feature>
<keyword evidence="3" id="KW-0614">Plasmid</keyword>
<dbReference type="Pfam" id="PF03707">
    <property type="entry name" value="MHYT"/>
    <property type="match status" value="2"/>
</dbReference>
<dbReference type="PATRIC" id="fig|937777.3.peg.4256"/>
<feature type="domain" description="MHYT" evidence="2">
    <location>
        <begin position="8"/>
        <end position="162"/>
    </location>
</feature>
<feature type="transmembrane region" description="Helical" evidence="1">
    <location>
        <begin position="46"/>
        <end position="68"/>
    </location>
</feature>
<dbReference type="RefSeq" id="WP_015231487.1">
    <property type="nucleotide sequence ID" value="NC_019789.1"/>
</dbReference>
<evidence type="ECO:0000259" key="2">
    <source>
        <dbReference type="PROSITE" id="PS50924"/>
    </source>
</evidence>
<dbReference type="GO" id="GO:0016020">
    <property type="term" value="C:membrane"/>
    <property type="evidence" value="ECO:0007669"/>
    <property type="project" value="UniProtKB-UniRule"/>
</dbReference>
<dbReference type="AlphaFoldDB" id="L0A6Z2"/>
<proteinExistence type="predicted"/>
<geneLocation type="plasmid" evidence="3 4">
    <name>pDEIPE01</name>
</geneLocation>
<accession>L0A6Z2</accession>
<keyword evidence="1" id="KW-0472">Membrane</keyword>
<sequence>MHPVTGQDDPQLVLLSILIACLASCATLSVAARVQPNLLRLLVPHLLFSPIVMAVGIWSMHFTGMLALKLPTPVAYDPLTVVLSALAGMIGAVLALRPVVPLAPWIFDPSAPGWRLPVTTGEAAPRVPSCSGAGRSLQHDAQRSFQFIMTAWTRFAEPSSSP</sequence>
<feature type="transmembrane region" description="Helical" evidence="1">
    <location>
        <begin position="12"/>
        <end position="34"/>
    </location>
</feature>
<dbReference type="PROSITE" id="PS50924">
    <property type="entry name" value="MHYT"/>
    <property type="match status" value="1"/>
</dbReference>
<evidence type="ECO:0000256" key="1">
    <source>
        <dbReference type="PROSITE-ProRule" id="PRU00244"/>
    </source>
</evidence>